<keyword evidence="14" id="KW-1185">Reference proteome</keyword>
<keyword evidence="6" id="KW-0949">S-adenosyl-L-methionine</keyword>
<evidence type="ECO:0000256" key="10">
    <source>
        <dbReference type="ARBA" id="ARBA00023158"/>
    </source>
</evidence>
<protein>
    <recommendedName>
        <fullName evidence="3">Small RNA 2'-O-methyltransferase</fullName>
        <ecNumber evidence="11">2.1.1.386</ecNumber>
    </recommendedName>
</protein>
<evidence type="ECO:0000256" key="9">
    <source>
        <dbReference type="ARBA" id="ARBA00022884"/>
    </source>
</evidence>
<feature type="non-terminal residue" evidence="13">
    <location>
        <position position="1"/>
    </location>
</feature>
<evidence type="ECO:0000256" key="1">
    <source>
        <dbReference type="ARBA" id="ARBA00001946"/>
    </source>
</evidence>
<keyword evidence="7" id="KW-0479">Metal-binding</keyword>
<keyword evidence="9" id="KW-0694">RNA-binding</keyword>
<evidence type="ECO:0000256" key="3">
    <source>
        <dbReference type="ARBA" id="ARBA00021330"/>
    </source>
</evidence>
<name>A0A1Y2HAR5_9FUNG</name>
<comment type="caution">
    <text evidence="13">The sequence shown here is derived from an EMBL/GenBank/DDBJ whole genome shotgun (WGS) entry which is preliminary data.</text>
</comment>
<comment type="catalytic activity">
    <reaction evidence="12">
        <text>small RNA 3'-end nucleotide + S-adenosyl-L-methionine = small RNA 3'-end 2'-O-methylnucleotide + S-adenosyl-L-homocysteine + H(+)</text>
        <dbReference type="Rhea" id="RHEA:37887"/>
        <dbReference type="Rhea" id="RHEA-COMP:10415"/>
        <dbReference type="Rhea" id="RHEA-COMP:10416"/>
        <dbReference type="ChEBI" id="CHEBI:15378"/>
        <dbReference type="ChEBI" id="CHEBI:57856"/>
        <dbReference type="ChEBI" id="CHEBI:59789"/>
        <dbReference type="ChEBI" id="CHEBI:74896"/>
        <dbReference type="ChEBI" id="CHEBI:74898"/>
        <dbReference type="EC" id="2.1.1.386"/>
    </reaction>
</comment>
<evidence type="ECO:0000313" key="14">
    <source>
        <dbReference type="Proteomes" id="UP000193411"/>
    </source>
</evidence>
<dbReference type="Proteomes" id="UP000193411">
    <property type="component" value="Unassembled WGS sequence"/>
</dbReference>
<dbReference type="OrthoDB" id="2154311at2759"/>
<evidence type="ECO:0000313" key="13">
    <source>
        <dbReference type="EMBL" id="ORZ31669.1"/>
    </source>
</evidence>
<dbReference type="GO" id="GO:0046872">
    <property type="term" value="F:metal ion binding"/>
    <property type="evidence" value="ECO:0007669"/>
    <property type="project" value="UniProtKB-KW"/>
</dbReference>
<evidence type="ECO:0000256" key="8">
    <source>
        <dbReference type="ARBA" id="ARBA00022842"/>
    </source>
</evidence>
<dbReference type="EMBL" id="MCFL01000056">
    <property type="protein sequence ID" value="ORZ31669.1"/>
    <property type="molecule type" value="Genomic_DNA"/>
</dbReference>
<proteinExistence type="inferred from homology"/>
<dbReference type="GO" id="GO:0005737">
    <property type="term" value="C:cytoplasm"/>
    <property type="evidence" value="ECO:0007669"/>
    <property type="project" value="TreeGrafter"/>
</dbReference>
<evidence type="ECO:0000256" key="11">
    <source>
        <dbReference type="ARBA" id="ARBA00035025"/>
    </source>
</evidence>
<dbReference type="PANTHER" id="PTHR21404:SF3">
    <property type="entry name" value="SMALL RNA 2'-O-METHYLTRANSFERASE"/>
    <property type="match status" value="1"/>
</dbReference>
<dbReference type="GO" id="GO:0030422">
    <property type="term" value="P:siRNA processing"/>
    <property type="evidence" value="ECO:0007669"/>
    <property type="project" value="TreeGrafter"/>
</dbReference>
<dbReference type="Gene3D" id="3.40.50.150">
    <property type="entry name" value="Vaccinia Virus protein VP39"/>
    <property type="match status" value="1"/>
</dbReference>
<evidence type="ECO:0000256" key="6">
    <source>
        <dbReference type="ARBA" id="ARBA00022691"/>
    </source>
</evidence>
<keyword evidence="10" id="KW-0943">RNA-mediated gene silencing</keyword>
<keyword evidence="5" id="KW-0808">Transferase</keyword>
<evidence type="ECO:0000256" key="5">
    <source>
        <dbReference type="ARBA" id="ARBA00022679"/>
    </source>
</evidence>
<accession>A0A1Y2HAR5</accession>
<dbReference type="GO" id="GO:0090486">
    <property type="term" value="F:small RNA 2'-O-methyltransferase activity"/>
    <property type="evidence" value="ECO:0007669"/>
    <property type="project" value="UniProtKB-EC"/>
</dbReference>
<dbReference type="GO" id="GO:0001510">
    <property type="term" value="P:RNA methylation"/>
    <property type="evidence" value="ECO:0007669"/>
    <property type="project" value="InterPro"/>
</dbReference>
<comment type="similarity">
    <text evidence="2">Belongs to the methyltransferase superfamily. HEN1 family.</text>
</comment>
<dbReference type="SUPFAM" id="SSF53335">
    <property type="entry name" value="S-adenosyl-L-methionine-dependent methyltransferases"/>
    <property type="match status" value="1"/>
</dbReference>
<evidence type="ECO:0000256" key="7">
    <source>
        <dbReference type="ARBA" id="ARBA00022723"/>
    </source>
</evidence>
<dbReference type="AlphaFoldDB" id="A0A1Y2HAR5"/>
<dbReference type="InterPro" id="IPR029063">
    <property type="entry name" value="SAM-dependent_MTases_sf"/>
</dbReference>
<keyword evidence="4" id="KW-0489">Methyltransferase</keyword>
<evidence type="ECO:0000256" key="12">
    <source>
        <dbReference type="ARBA" id="ARBA00048418"/>
    </source>
</evidence>
<organism evidence="13 14">
    <name type="scientific">Catenaria anguillulae PL171</name>
    <dbReference type="NCBI Taxonomy" id="765915"/>
    <lineage>
        <taxon>Eukaryota</taxon>
        <taxon>Fungi</taxon>
        <taxon>Fungi incertae sedis</taxon>
        <taxon>Blastocladiomycota</taxon>
        <taxon>Blastocladiomycetes</taxon>
        <taxon>Blastocladiales</taxon>
        <taxon>Catenariaceae</taxon>
        <taxon>Catenaria</taxon>
    </lineage>
</organism>
<feature type="non-terminal residue" evidence="13">
    <location>
        <position position="108"/>
    </location>
</feature>
<comment type="cofactor">
    <cofactor evidence="1">
        <name>Mg(2+)</name>
        <dbReference type="ChEBI" id="CHEBI:18420"/>
    </cofactor>
</comment>
<dbReference type="PANTHER" id="PTHR21404">
    <property type="entry name" value="HEN1"/>
    <property type="match status" value="1"/>
</dbReference>
<sequence length="108" mass="12416">PMRIELMNGSIVEYDERVSGVDAIVLSEVIEHLDPEPLALLPRALFSFYRPKIVIVSTPNQTFNLHFPDPSRVRDPDHRFEWTESQFRSWCDTQAAQFGYTYTLSGVG</sequence>
<dbReference type="GO" id="GO:0003723">
    <property type="term" value="F:RNA binding"/>
    <property type="evidence" value="ECO:0007669"/>
    <property type="project" value="UniProtKB-KW"/>
</dbReference>
<evidence type="ECO:0000256" key="4">
    <source>
        <dbReference type="ARBA" id="ARBA00022603"/>
    </source>
</evidence>
<dbReference type="InterPro" id="IPR026610">
    <property type="entry name" value="Hen1"/>
</dbReference>
<dbReference type="GO" id="GO:0005634">
    <property type="term" value="C:nucleus"/>
    <property type="evidence" value="ECO:0007669"/>
    <property type="project" value="TreeGrafter"/>
</dbReference>
<keyword evidence="8" id="KW-0460">Magnesium</keyword>
<evidence type="ECO:0000256" key="2">
    <source>
        <dbReference type="ARBA" id="ARBA00009026"/>
    </source>
</evidence>
<dbReference type="EC" id="2.1.1.386" evidence="11"/>
<reference evidence="13 14" key="1">
    <citation type="submission" date="2016-07" db="EMBL/GenBank/DDBJ databases">
        <title>Pervasive Adenine N6-methylation of Active Genes in Fungi.</title>
        <authorList>
            <consortium name="DOE Joint Genome Institute"/>
            <person name="Mondo S.J."/>
            <person name="Dannebaum R.O."/>
            <person name="Kuo R.C."/>
            <person name="Labutti K."/>
            <person name="Haridas S."/>
            <person name="Kuo A."/>
            <person name="Salamov A."/>
            <person name="Ahrendt S.R."/>
            <person name="Lipzen A."/>
            <person name="Sullivan W."/>
            <person name="Andreopoulos W.B."/>
            <person name="Clum A."/>
            <person name="Lindquist E."/>
            <person name="Daum C."/>
            <person name="Ramamoorthy G.K."/>
            <person name="Gryganskyi A."/>
            <person name="Culley D."/>
            <person name="Magnuson J.K."/>
            <person name="James T.Y."/>
            <person name="O'Malley M.A."/>
            <person name="Stajich J.E."/>
            <person name="Spatafora J.W."/>
            <person name="Visel A."/>
            <person name="Grigoriev I.V."/>
        </authorList>
    </citation>
    <scope>NUCLEOTIDE SEQUENCE [LARGE SCALE GENOMIC DNA]</scope>
    <source>
        <strain evidence="13 14">PL171</strain>
    </source>
</reference>
<gene>
    <name evidence="13" type="ORF">BCR44DRAFT_1385050</name>
</gene>